<dbReference type="InterPro" id="IPR007035">
    <property type="entry name" value="Peptidase_M55"/>
</dbReference>
<evidence type="ECO:0000256" key="1">
    <source>
        <dbReference type="SAM" id="MobiDB-lite"/>
    </source>
</evidence>
<dbReference type="PIRSF" id="PIRSF015853">
    <property type="entry name" value="Pep_DppA"/>
    <property type="match status" value="1"/>
</dbReference>
<sequence>MLPISLVGSTASGSPPPQQEGPKIYISADFEGVTGVVTGEQLGPDGFEYDRFREFMTGEVLAAIEGARAAGAGEILVSDSHGNGQNLLIDRFGEDVKIVRSWPRALTMMEGIDDSFDGAIFIGYHAGTTNPEGVRAHTMSSATLTDIRINDYSSNETIWNAAVAGTFGVPVIMVSGDDATAAEAKARLGDIETAVVKWAHSFHSATTLTPKAGQAAIRQTAERAVRRLLAGEIDPYLVQTPVAITVRFKNYQPSQILAYLQMFERIDAHAVRYDAADMEEAARTLVFLRNYRADITP</sequence>
<name>A0A381Y2S5_9ZZZZ</name>
<dbReference type="EMBL" id="UINC01017119">
    <property type="protein sequence ID" value="SVA70717.1"/>
    <property type="molecule type" value="Genomic_DNA"/>
</dbReference>
<dbReference type="SUPFAM" id="SSF63992">
    <property type="entry name" value="Dipeptide transport protein"/>
    <property type="match status" value="1"/>
</dbReference>
<protein>
    <recommendedName>
        <fullName evidence="3">Peptidase M55 D-aminopeptidase</fullName>
    </recommendedName>
</protein>
<proteinExistence type="predicted"/>
<dbReference type="InterPro" id="IPR036177">
    <property type="entry name" value="Peptidase_M55_sf"/>
</dbReference>
<feature type="region of interest" description="Disordered" evidence="1">
    <location>
        <begin position="1"/>
        <end position="20"/>
    </location>
</feature>
<dbReference type="CDD" id="cd08663">
    <property type="entry name" value="DAP_dppA_1"/>
    <property type="match status" value="1"/>
</dbReference>
<organism evidence="2">
    <name type="scientific">marine metagenome</name>
    <dbReference type="NCBI Taxonomy" id="408172"/>
    <lineage>
        <taxon>unclassified sequences</taxon>
        <taxon>metagenomes</taxon>
        <taxon>ecological metagenomes</taxon>
    </lineage>
</organism>
<evidence type="ECO:0000313" key="2">
    <source>
        <dbReference type="EMBL" id="SVA70717.1"/>
    </source>
</evidence>
<dbReference type="Gene3D" id="3.40.50.10780">
    <property type="entry name" value="Dipeptide transport protein"/>
    <property type="match status" value="1"/>
</dbReference>
<dbReference type="Gene3D" id="3.30.1360.130">
    <property type="entry name" value="Dipeptide transport protein"/>
    <property type="match status" value="1"/>
</dbReference>
<accession>A0A381Y2S5</accession>
<gene>
    <name evidence="2" type="ORF">METZ01_LOCUS123571</name>
</gene>
<reference evidence="2" key="1">
    <citation type="submission" date="2018-05" db="EMBL/GenBank/DDBJ databases">
        <authorList>
            <person name="Lanie J.A."/>
            <person name="Ng W.-L."/>
            <person name="Kazmierczak K.M."/>
            <person name="Andrzejewski T.M."/>
            <person name="Davidsen T.M."/>
            <person name="Wayne K.J."/>
            <person name="Tettelin H."/>
            <person name="Glass J.I."/>
            <person name="Rusch D."/>
            <person name="Podicherti R."/>
            <person name="Tsui H.-C.T."/>
            <person name="Winkler M.E."/>
        </authorList>
    </citation>
    <scope>NUCLEOTIDE SEQUENCE</scope>
</reference>
<evidence type="ECO:0008006" key="3">
    <source>
        <dbReference type="Google" id="ProtNLM"/>
    </source>
</evidence>
<dbReference type="Pfam" id="PF04951">
    <property type="entry name" value="Peptidase_M55"/>
    <property type="match status" value="1"/>
</dbReference>
<dbReference type="AlphaFoldDB" id="A0A381Y2S5"/>
<dbReference type="InterPro" id="IPR027476">
    <property type="entry name" value="DppA_N"/>
</dbReference>